<dbReference type="InterPro" id="IPR035959">
    <property type="entry name" value="RutC-like_sf"/>
</dbReference>
<dbReference type="Pfam" id="PF01042">
    <property type="entry name" value="Ribonuc_L-PSP"/>
    <property type="match status" value="1"/>
</dbReference>
<organism evidence="2">
    <name type="scientific">marine sediment metagenome</name>
    <dbReference type="NCBI Taxonomy" id="412755"/>
    <lineage>
        <taxon>unclassified sequences</taxon>
        <taxon>metagenomes</taxon>
        <taxon>ecological metagenomes</taxon>
    </lineage>
</organism>
<dbReference type="CDD" id="cd00448">
    <property type="entry name" value="YjgF_YER057c_UK114_family"/>
    <property type="match status" value="1"/>
</dbReference>
<dbReference type="GO" id="GO:0019239">
    <property type="term" value="F:deaminase activity"/>
    <property type="evidence" value="ECO:0007669"/>
    <property type="project" value="TreeGrafter"/>
</dbReference>
<evidence type="ECO:0000313" key="2">
    <source>
        <dbReference type="EMBL" id="GAI40332.1"/>
    </source>
</evidence>
<dbReference type="AlphaFoldDB" id="X1N8H6"/>
<dbReference type="InterPro" id="IPR006175">
    <property type="entry name" value="YjgF/YER057c/UK114"/>
</dbReference>
<dbReference type="EMBL" id="BARV01032996">
    <property type="protein sequence ID" value="GAI40332.1"/>
    <property type="molecule type" value="Genomic_DNA"/>
</dbReference>
<protein>
    <submittedName>
        <fullName evidence="2">Uncharacterized protein</fullName>
    </submittedName>
</protein>
<proteinExistence type="inferred from homology"/>
<dbReference type="FunFam" id="3.30.1330.40:FF:000001">
    <property type="entry name" value="L-PSP family endoribonuclease"/>
    <property type="match status" value="1"/>
</dbReference>
<dbReference type="SUPFAM" id="SSF55298">
    <property type="entry name" value="YjgF-like"/>
    <property type="match status" value="1"/>
</dbReference>
<comment type="similarity">
    <text evidence="1">Belongs to the RutC family.</text>
</comment>
<comment type="caution">
    <text evidence="2">The sequence shown here is derived from an EMBL/GenBank/DDBJ whole genome shotgun (WGS) entry which is preliminary data.</text>
</comment>
<dbReference type="PANTHER" id="PTHR11803">
    <property type="entry name" value="2-IMINOBUTANOATE/2-IMINOPROPANOATE DEAMINASE RIDA"/>
    <property type="match status" value="1"/>
</dbReference>
<dbReference type="PANTHER" id="PTHR11803:SF39">
    <property type="entry name" value="2-IMINOBUTANOATE_2-IMINOPROPANOATE DEAMINASE"/>
    <property type="match status" value="1"/>
</dbReference>
<gene>
    <name evidence="2" type="ORF">S06H3_51935</name>
</gene>
<evidence type="ECO:0000256" key="1">
    <source>
        <dbReference type="ARBA" id="ARBA00010552"/>
    </source>
</evidence>
<dbReference type="Gene3D" id="3.30.1330.40">
    <property type="entry name" value="RutC-like"/>
    <property type="match status" value="1"/>
</dbReference>
<sequence length="126" mass="13755">MVKKVISIPGAPKLPFSPAIRAGDYIFVSGQAGFVDAKGKEVKGIEAQTRQCLENMKRVLVAAGASLDDVVKVTIFLRNEEDFAKMNEVYQGYFPKDQPARSTAVTGLVIPNMLIEMECIAYSPQS</sequence>
<accession>X1N8H6</accession>
<name>X1N8H6_9ZZZZ</name>
<reference evidence="2" key="1">
    <citation type="journal article" date="2014" name="Front. Microbiol.">
        <title>High frequency of phylogenetically diverse reductive dehalogenase-homologous genes in deep subseafloor sedimentary metagenomes.</title>
        <authorList>
            <person name="Kawai M."/>
            <person name="Futagami T."/>
            <person name="Toyoda A."/>
            <person name="Takaki Y."/>
            <person name="Nishi S."/>
            <person name="Hori S."/>
            <person name="Arai W."/>
            <person name="Tsubouchi T."/>
            <person name="Morono Y."/>
            <person name="Uchiyama I."/>
            <person name="Ito T."/>
            <person name="Fujiyama A."/>
            <person name="Inagaki F."/>
            <person name="Takami H."/>
        </authorList>
    </citation>
    <scope>NUCLEOTIDE SEQUENCE</scope>
    <source>
        <strain evidence="2">Expedition CK06-06</strain>
    </source>
</reference>
<dbReference type="GO" id="GO:0005829">
    <property type="term" value="C:cytosol"/>
    <property type="evidence" value="ECO:0007669"/>
    <property type="project" value="TreeGrafter"/>
</dbReference>